<organism evidence="1 2">
    <name type="scientific">Steinernema carpocapsae</name>
    <name type="common">Entomopathogenic nematode</name>
    <dbReference type="NCBI Taxonomy" id="34508"/>
    <lineage>
        <taxon>Eukaryota</taxon>
        <taxon>Metazoa</taxon>
        <taxon>Ecdysozoa</taxon>
        <taxon>Nematoda</taxon>
        <taxon>Chromadorea</taxon>
        <taxon>Rhabditida</taxon>
        <taxon>Tylenchina</taxon>
        <taxon>Panagrolaimomorpha</taxon>
        <taxon>Strongyloidoidea</taxon>
        <taxon>Steinernematidae</taxon>
        <taxon>Steinernema</taxon>
    </lineage>
</organism>
<reference evidence="1 2" key="2">
    <citation type="journal article" date="2019" name="G3 (Bethesda)">
        <title>Hybrid Assembly of the Genome of the Entomopathogenic Nematode Steinernema carpocapsae Identifies the X-Chromosome.</title>
        <authorList>
            <person name="Serra L."/>
            <person name="Macchietto M."/>
            <person name="Macias-Munoz A."/>
            <person name="McGill C.J."/>
            <person name="Rodriguez I.M."/>
            <person name="Rodriguez B."/>
            <person name="Murad R."/>
            <person name="Mortazavi A."/>
        </authorList>
    </citation>
    <scope>NUCLEOTIDE SEQUENCE [LARGE SCALE GENOMIC DNA]</scope>
    <source>
        <strain evidence="1 2">ALL</strain>
    </source>
</reference>
<dbReference type="EMBL" id="AZBU02000008">
    <property type="protein sequence ID" value="TKR66870.1"/>
    <property type="molecule type" value="Genomic_DNA"/>
</dbReference>
<reference evidence="1 2" key="1">
    <citation type="journal article" date="2015" name="Genome Biol.">
        <title>Comparative genomics of Steinernema reveals deeply conserved gene regulatory networks.</title>
        <authorList>
            <person name="Dillman A.R."/>
            <person name="Macchietto M."/>
            <person name="Porter C.F."/>
            <person name="Rogers A."/>
            <person name="Williams B."/>
            <person name="Antoshechkin I."/>
            <person name="Lee M.M."/>
            <person name="Goodwin Z."/>
            <person name="Lu X."/>
            <person name="Lewis E.E."/>
            <person name="Goodrich-Blair H."/>
            <person name="Stock S.P."/>
            <person name="Adams B.J."/>
            <person name="Sternberg P.W."/>
            <person name="Mortazavi A."/>
        </authorList>
    </citation>
    <scope>NUCLEOTIDE SEQUENCE [LARGE SCALE GENOMIC DNA]</scope>
    <source>
        <strain evidence="1 2">ALL</strain>
    </source>
</reference>
<evidence type="ECO:0000313" key="2">
    <source>
        <dbReference type="Proteomes" id="UP000298663"/>
    </source>
</evidence>
<name>A0A4U5MCM8_STECR</name>
<sequence length="83" mass="9472">MCAFFAFIYVIIFVVIRTFFDAVTQPTRNPTSLCKFNAKSLSFSNRSSFFCFCATDRKQDKLRQRSAVHSLQPQASSRFASNA</sequence>
<keyword evidence="2" id="KW-1185">Reference proteome</keyword>
<dbReference type="Proteomes" id="UP000298663">
    <property type="component" value="Unassembled WGS sequence"/>
</dbReference>
<accession>A0A4U5MCM8</accession>
<evidence type="ECO:0000313" key="1">
    <source>
        <dbReference type="EMBL" id="TKR66870.1"/>
    </source>
</evidence>
<comment type="caution">
    <text evidence="1">The sequence shown here is derived from an EMBL/GenBank/DDBJ whole genome shotgun (WGS) entry which is preliminary data.</text>
</comment>
<protein>
    <submittedName>
        <fullName evidence="1">Uncharacterized protein</fullName>
    </submittedName>
</protein>
<gene>
    <name evidence="1" type="ORF">L596_023102</name>
</gene>
<dbReference type="AlphaFoldDB" id="A0A4U5MCM8"/>
<proteinExistence type="predicted"/>